<dbReference type="EMBL" id="CP147988">
    <property type="protein sequence ID" value="WXK48061.1"/>
    <property type="molecule type" value="Genomic_DNA"/>
</dbReference>
<sequence length="149" mass="16948">MINCDELFKNKINLKTKVFFLLPFFLMFFGCSNDNDAKPEKETLKAITYEVLLFEYTPDTGNNTSRLRYEIKFTNPNNVAVKGNYKITYNADGLILTPIRRAPNDDPYDKIGANSFYTASYDVETALNPTLGTIKSIKFLSAEFVLADL</sequence>
<organism evidence="1 2">
    <name type="scientific">Flavobacterium ginsenosidimutans</name>
    <dbReference type="NCBI Taxonomy" id="687844"/>
    <lineage>
        <taxon>Bacteria</taxon>
        <taxon>Pseudomonadati</taxon>
        <taxon>Bacteroidota</taxon>
        <taxon>Flavobacteriia</taxon>
        <taxon>Flavobacteriales</taxon>
        <taxon>Flavobacteriaceae</taxon>
        <taxon>Flavobacterium</taxon>
    </lineage>
</organism>
<protein>
    <submittedName>
        <fullName evidence="1">Uncharacterized protein</fullName>
    </submittedName>
</protein>
<evidence type="ECO:0000313" key="2">
    <source>
        <dbReference type="Proteomes" id="UP001447857"/>
    </source>
</evidence>
<proteinExistence type="predicted"/>
<accession>A0ABZ2Q0Y8</accession>
<name>A0ABZ2Q0Y8_9FLAO</name>
<evidence type="ECO:0000313" key="1">
    <source>
        <dbReference type="EMBL" id="WXK48061.1"/>
    </source>
</evidence>
<dbReference type="Proteomes" id="UP001447857">
    <property type="component" value="Chromosome"/>
</dbReference>
<gene>
    <name evidence="1" type="ORF">V6624_13615</name>
</gene>
<reference evidence="1 2" key="1">
    <citation type="submission" date="2024-02" db="EMBL/GenBank/DDBJ databases">
        <title>complete genome of Flavobacterium ginsenosidimutans Str. YTB16.</title>
        <authorList>
            <person name="Wang Q."/>
        </authorList>
    </citation>
    <scope>NUCLEOTIDE SEQUENCE [LARGE SCALE GENOMIC DNA]</scope>
    <source>
        <strain evidence="1 2">YTB16</strain>
    </source>
</reference>
<keyword evidence="2" id="KW-1185">Reference proteome</keyword>
<dbReference type="RefSeq" id="WP_111290269.1">
    <property type="nucleotide sequence ID" value="NZ_CP147988.1"/>
</dbReference>